<protein>
    <submittedName>
        <fullName evidence="4">Predicted protein</fullName>
    </submittedName>
</protein>
<accession>C1MME5</accession>
<comment type="similarity">
    <text evidence="1">Belongs to the JARID1 histone demethylase family.</text>
</comment>
<dbReference type="eggNOG" id="KOG2508">
    <property type="taxonomic scope" value="Eukaryota"/>
</dbReference>
<dbReference type="AlphaFoldDB" id="C1MME5"/>
<dbReference type="PANTHER" id="PTHR12461">
    <property type="entry name" value="HYPOXIA-INDUCIBLE FACTOR 1 ALPHA INHIBITOR-RELATED"/>
    <property type="match status" value="1"/>
</dbReference>
<evidence type="ECO:0000313" key="5">
    <source>
        <dbReference type="Proteomes" id="UP000001876"/>
    </source>
</evidence>
<keyword evidence="5" id="KW-1185">Reference proteome</keyword>
<feature type="compositionally biased region" description="Gly residues" evidence="2">
    <location>
        <begin position="332"/>
        <end position="341"/>
    </location>
</feature>
<dbReference type="GeneID" id="9682354"/>
<dbReference type="RefSeq" id="XP_003057391.1">
    <property type="nucleotide sequence ID" value="XM_003057345.1"/>
</dbReference>
<evidence type="ECO:0000313" key="4">
    <source>
        <dbReference type="EMBL" id="EEH59036.1"/>
    </source>
</evidence>
<dbReference type="InterPro" id="IPR003347">
    <property type="entry name" value="JmjC_dom"/>
</dbReference>
<evidence type="ECO:0000256" key="1">
    <source>
        <dbReference type="ARBA" id="ARBA00006801"/>
    </source>
</evidence>
<dbReference type="Gene3D" id="2.60.120.10">
    <property type="entry name" value="Jelly Rolls"/>
    <property type="match status" value="1"/>
</dbReference>
<dbReference type="Gene3D" id="2.60.120.650">
    <property type="entry name" value="Cupin"/>
    <property type="match status" value="1"/>
</dbReference>
<feature type="compositionally biased region" description="Acidic residues" evidence="2">
    <location>
        <begin position="169"/>
        <end position="183"/>
    </location>
</feature>
<dbReference type="KEGG" id="mpp:MICPUCDRAFT_46784"/>
<dbReference type="SUPFAM" id="SSF51197">
    <property type="entry name" value="Clavaminate synthase-like"/>
    <property type="match status" value="1"/>
</dbReference>
<sequence>MGRAARRAAPAKRRKLDHGATTPSAVRVEYDGHDPASASASGRAPHPVDRVPASSVTAETFFANHVARRRPVVLTGDLRGTPWARARETWTDRRLADAAGDATVRVEVRAAAGDRYGVGSYETTTFREFMRRFVDGDDTRYLTASPAATDAHGRGVVASAPASRLLRDAEDEDGGGDGGDGDGDGGGVSKPPVRPSKLTGRLVPANVNVWMGRARDGASSGLHHDHHDNLYVLMRGKKKFELYAPSCVEDMYVAGTPTRVHANGRVNYAEAGETAEDGDDGSLVARVAAIATRDAEEELQLAEEAVERGDDGASERLRIAEERMETAMDEAIGGGGGGGGGGDDDDDAFDFDFAAGGKFRDDFDDLDEDDDDADADSDDDDDDAGPGKKGKEKEEEDGDPPSFSRVDRADLSAFPRFKRAYETKRAETTVRAGEILYLPAGWFHEVTSFDDEAEAGGGHLALNYWFHPPAKSEAAGDSGEREYRFETPYGSEARQRAWESDWRAWRSLKSLGR</sequence>
<proteinExistence type="inferred from homology"/>
<dbReference type="PANTHER" id="PTHR12461:SF100">
    <property type="entry name" value="JMJC DOMAIN-CONTAINING PROTEIN 4"/>
    <property type="match status" value="1"/>
</dbReference>
<dbReference type="PROSITE" id="PS51184">
    <property type="entry name" value="JMJC"/>
    <property type="match status" value="1"/>
</dbReference>
<organism evidence="5">
    <name type="scientific">Micromonas pusilla (strain CCMP1545)</name>
    <name type="common">Picoplanktonic green alga</name>
    <dbReference type="NCBI Taxonomy" id="564608"/>
    <lineage>
        <taxon>Eukaryota</taxon>
        <taxon>Viridiplantae</taxon>
        <taxon>Chlorophyta</taxon>
        <taxon>Mamiellophyceae</taxon>
        <taxon>Mamiellales</taxon>
        <taxon>Mamiellaceae</taxon>
        <taxon>Micromonas</taxon>
    </lineage>
</organism>
<dbReference type="OrthoDB" id="415358at2759"/>
<reference evidence="4 5" key="1">
    <citation type="journal article" date="2009" name="Science">
        <title>Green evolution and dynamic adaptations revealed by genomes of the marine picoeukaryotes Micromonas.</title>
        <authorList>
            <person name="Worden A.Z."/>
            <person name="Lee J.H."/>
            <person name="Mock T."/>
            <person name="Rouze P."/>
            <person name="Simmons M.P."/>
            <person name="Aerts A.L."/>
            <person name="Allen A.E."/>
            <person name="Cuvelier M.L."/>
            <person name="Derelle E."/>
            <person name="Everett M.V."/>
            <person name="Foulon E."/>
            <person name="Grimwood J."/>
            <person name="Gundlach H."/>
            <person name="Henrissat B."/>
            <person name="Napoli C."/>
            <person name="McDonald S.M."/>
            <person name="Parker M.S."/>
            <person name="Rombauts S."/>
            <person name="Salamov A."/>
            <person name="Von Dassow P."/>
            <person name="Badger J.H."/>
            <person name="Coutinho P.M."/>
            <person name="Demir E."/>
            <person name="Dubchak I."/>
            <person name="Gentemann C."/>
            <person name="Eikrem W."/>
            <person name="Gready J.E."/>
            <person name="John U."/>
            <person name="Lanier W."/>
            <person name="Lindquist E.A."/>
            <person name="Lucas S."/>
            <person name="Mayer K.F."/>
            <person name="Moreau H."/>
            <person name="Not F."/>
            <person name="Otillar R."/>
            <person name="Panaud O."/>
            <person name="Pangilinan J."/>
            <person name="Paulsen I."/>
            <person name="Piegu B."/>
            <person name="Poliakov A."/>
            <person name="Robbens S."/>
            <person name="Schmutz J."/>
            <person name="Toulza E."/>
            <person name="Wyss T."/>
            <person name="Zelensky A."/>
            <person name="Zhou K."/>
            <person name="Armbrust E.V."/>
            <person name="Bhattacharya D."/>
            <person name="Goodenough U.W."/>
            <person name="Van de Peer Y."/>
            <person name="Grigoriev I.V."/>
        </authorList>
    </citation>
    <scope>NUCLEOTIDE SEQUENCE [LARGE SCALE GENOMIC DNA]</scope>
    <source>
        <strain evidence="4 5">CCMP1545</strain>
    </source>
</reference>
<evidence type="ECO:0000259" key="3">
    <source>
        <dbReference type="PROSITE" id="PS51184"/>
    </source>
</evidence>
<feature type="domain" description="JmjC" evidence="3">
    <location>
        <begin position="180"/>
        <end position="483"/>
    </location>
</feature>
<dbReference type="InterPro" id="IPR014710">
    <property type="entry name" value="RmlC-like_jellyroll"/>
</dbReference>
<feature type="compositionally biased region" description="Basic residues" evidence="2">
    <location>
        <begin position="1"/>
        <end position="16"/>
    </location>
</feature>
<feature type="region of interest" description="Disordered" evidence="2">
    <location>
        <begin position="152"/>
        <end position="200"/>
    </location>
</feature>
<dbReference type="Proteomes" id="UP000001876">
    <property type="component" value="Unassembled WGS sequence"/>
</dbReference>
<feature type="region of interest" description="Disordered" evidence="2">
    <location>
        <begin position="329"/>
        <end position="407"/>
    </location>
</feature>
<dbReference type="EMBL" id="GG663737">
    <property type="protein sequence ID" value="EEH59036.1"/>
    <property type="molecule type" value="Genomic_DNA"/>
</dbReference>
<dbReference type="OMA" id="ANVNVWM"/>
<gene>
    <name evidence="4" type="ORF">MICPUCDRAFT_46784</name>
</gene>
<feature type="compositionally biased region" description="Acidic residues" evidence="2">
    <location>
        <begin position="362"/>
        <end position="384"/>
    </location>
</feature>
<evidence type="ECO:0000256" key="2">
    <source>
        <dbReference type="SAM" id="MobiDB-lite"/>
    </source>
</evidence>
<dbReference type="InterPro" id="IPR041667">
    <property type="entry name" value="Cupin_8"/>
</dbReference>
<dbReference type="Pfam" id="PF13621">
    <property type="entry name" value="Cupin_8"/>
    <property type="match status" value="1"/>
</dbReference>
<feature type="region of interest" description="Disordered" evidence="2">
    <location>
        <begin position="1"/>
        <end position="50"/>
    </location>
</feature>
<name>C1MME5_MICPC</name>